<dbReference type="FunFam" id="3.30.200.20:FF:000046">
    <property type="entry name" value="Mitogen-activated protein kinase"/>
    <property type="match status" value="1"/>
</dbReference>
<comment type="similarity">
    <text evidence="1">Belongs to the protein kinase superfamily. CMGC Ser/Thr protein kinase family. MAP kinase subfamily.</text>
</comment>
<accession>A0A7J0DDD4</accession>
<protein>
    <recommendedName>
        <fullName evidence="2">mitogen-activated protein kinase</fullName>
        <ecNumber evidence="2">2.7.11.24</ecNumber>
    </recommendedName>
</protein>
<evidence type="ECO:0000256" key="3">
    <source>
        <dbReference type="ARBA" id="ARBA00022527"/>
    </source>
</evidence>
<dbReference type="AlphaFoldDB" id="A0A7J0DDD4"/>
<dbReference type="OrthoDB" id="2396at2759"/>
<dbReference type="PROSITE" id="PS00107">
    <property type="entry name" value="PROTEIN_KINASE_ATP"/>
    <property type="match status" value="1"/>
</dbReference>
<feature type="binding site" evidence="11">
    <location>
        <position position="46"/>
    </location>
    <ligand>
        <name>ATP</name>
        <dbReference type="ChEBI" id="CHEBI:30616"/>
    </ligand>
</feature>
<keyword evidence="14" id="KW-1185">Reference proteome</keyword>
<keyword evidence="4" id="KW-0597">Phosphoprotein</keyword>
<organism evidence="13 14">
    <name type="scientific">Actinidia rufa</name>
    <dbReference type="NCBI Taxonomy" id="165716"/>
    <lineage>
        <taxon>Eukaryota</taxon>
        <taxon>Viridiplantae</taxon>
        <taxon>Streptophyta</taxon>
        <taxon>Embryophyta</taxon>
        <taxon>Tracheophyta</taxon>
        <taxon>Spermatophyta</taxon>
        <taxon>Magnoliopsida</taxon>
        <taxon>eudicotyledons</taxon>
        <taxon>Gunneridae</taxon>
        <taxon>Pentapetalae</taxon>
        <taxon>asterids</taxon>
        <taxon>Ericales</taxon>
        <taxon>Actinidiaceae</taxon>
        <taxon>Actinidia</taxon>
    </lineage>
</organism>
<evidence type="ECO:0000256" key="2">
    <source>
        <dbReference type="ARBA" id="ARBA00012411"/>
    </source>
</evidence>
<feature type="domain" description="Protein kinase" evidence="12">
    <location>
        <begin position="16"/>
        <end position="309"/>
    </location>
</feature>
<dbReference type="Proteomes" id="UP000585474">
    <property type="component" value="Unassembled WGS sequence"/>
</dbReference>
<dbReference type="PANTHER" id="PTHR24055">
    <property type="entry name" value="MITOGEN-ACTIVATED PROTEIN KINASE"/>
    <property type="match status" value="1"/>
</dbReference>
<evidence type="ECO:0000259" key="12">
    <source>
        <dbReference type="PROSITE" id="PS50011"/>
    </source>
</evidence>
<reference evidence="14" key="1">
    <citation type="submission" date="2019-07" db="EMBL/GenBank/DDBJ databases">
        <title>De Novo Assembly of kiwifruit Actinidia rufa.</title>
        <authorList>
            <person name="Sugita-Konishi S."/>
            <person name="Sato K."/>
            <person name="Mori E."/>
            <person name="Abe Y."/>
            <person name="Kisaki G."/>
            <person name="Hamano K."/>
            <person name="Suezawa K."/>
            <person name="Otani M."/>
            <person name="Fukuda T."/>
            <person name="Manabe T."/>
            <person name="Gomi K."/>
            <person name="Tabuchi M."/>
            <person name="Akimitsu K."/>
            <person name="Kataoka I."/>
        </authorList>
    </citation>
    <scope>NUCLEOTIDE SEQUENCE [LARGE SCALE GENOMIC DNA]</scope>
    <source>
        <strain evidence="14">cv. Fuchu</strain>
    </source>
</reference>
<dbReference type="Gene3D" id="1.10.510.10">
    <property type="entry name" value="Transferase(Phosphotransferase) domain 1"/>
    <property type="match status" value="1"/>
</dbReference>
<keyword evidence="8 11" id="KW-0067">ATP-binding</keyword>
<dbReference type="SMART" id="SM00220">
    <property type="entry name" value="S_TKc"/>
    <property type="match status" value="1"/>
</dbReference>
<comment type="catalytic activity">
    <reaction evidence="10">
        <text>L-seryl-[protein] + ATP = O-phospho-L-seryl-[protein] + ADP + H(+)</text>
        <dbReference type="Rhea" id="RHEA:17989"/>
        <dbReference type="Rhea" id="RHEA-COMP:9863"/>
        <dbReference type="Rhea" id="RHEA-COMP:11604"/>
        <dbReference type="ChEBI" id="CHEBI:15378"/>
        <dbReference type="ChEBI" id="CHEBI:29999"/>
        <dbReference type="ChEBI" id="CHEBI:30616"/>
        <dbReference type="ChEBI" id="CHEBI:83421"/>
        <dbReference type="ChEBI" id="CHEBI:456216"/>
        <dbReference type="EC" id="2.7.11.24"/>
    </reaction>
</comment>
<dbReference type="FunFam" id="1.10.510.10:FF:000017">
    <property type="entry name" value="Mitogen-activated protein kinase"/>
    <property type="match status" value="1"/>
</dbReference>
<evidence type="ECO:0000256" key="10">
    <source>
        <dbReference type="ARBA" id="ARBA00048312"/>
    </source>
</evidence>
<dbReference type="SUPFAM" id="SSF56112">
    <property type="entry name" value="Protein kinase-like (PK-like)"/>
    <property type="match status" value="1"/>
</dbReference>
<comment type="catalytic activity">
    <reaction evidence="9">
        <text>L-threonyl-[protein] + ATP = O-phospho-L-threonyl-[protein] + ADP + H(+)</text>
        <dbReference type="Rhea" id="RHEA:46608"/>
        <dbReference type="Rhea" id="RHEA-COMP:11060"/>
        <dbReference type="Rhea" id="RHEA-COMP:11605"/>
        <dbReference type="ChEBI" id="CHEBI:15378"/>
        <dbReference type="ChEBI" id="CHEBI:30013"/>
        <dbReference type="ChEBI" id="CHEBI:30616"/>
        <dbReference type="ChEBI" id="CHEBI:61977"/>
        <dbReference type="ChEBI" id="CHEBI:456216"/>
        <dbReference type="EC" id="2.7.11.24"/>
    </reaction>
</comment>
<sequence>MLDKEFFTEYGVATQYEIQEIIGKGSYGVAAAAVDSHTRESVAIKKMNDVFEHVSDATRILREIKLLRLLQHPDIVKIKHIMLPPCRREFKDIYVVFELMESDLHQVIKANDDLTPEHYQFFLYQLLRALKYIHTANVFHRDLKPKNILANADCKLKICDFGLARASFNDTPSAIFFGQYDYVATRWYRAPELCGSFSSKYTPAIDIWSIGCIFAEMLTGKPLFPGKHVAHELDLITDLLGSPSSESIARIRNEKTRRYLSSMKKKPPVPFSQRLPNADPLALRLLERLLAFDPRDRPSAEEIRIIPYFSSLANLEDEPSTKPISKLEFDFERRKLTKDAVRELIYREILEYHPQMLQEYLNGIDRTSFMYPRERVCSDIDEAFDENGDCTTAATAHISLWSPTSSQGMKETETAGKDVLTKQNGHSKSGCGPLKSSGNNFRAKWKGGKLMISDHRTWQHFILWSDKTLGKNVSLCRSPSSFLTSSVFYPQL</sequence>
<dbReference type="InterPro" id="IPR011009">
    <property type="entry name" value="Kinase-like_dom_sf"/>
</dbReference>
<evidence type="ECO:0000256" key="11">
    <source>
        <dbReference type="PROSITE-ProRule" id="PRU10141"/>
    </source>
</evidence>
<dbReference type="CDD" id="cd07859">
    <property type="entry name" value="STKc_TDY_MAPK"/>
    <property type="match status" value="1"/>
</dbReference>
<dbReference type="InterPro" id="IPR017441">
    <property type="entry name" value="Protein_kinase_ATP_BS"/>
</dbReference>
<proteinExistence type="inferred from homology"/>
<dbReference type="PROSITE" id="PS50011">
    <property type="entry name" value="PROTEIN_KINASE_DOM"/>
    <property type="match status" value="1"/>
</dbReference>
<evidence type="ECO:0000256" key="7">
    <source>
        <dbReference type="ARBA" id="ARBA00022777"/>
    </source>
</evidence>
<evidence type="ECO:0000256" key="6">
    <source>
        <dbReference type="ARBA" id="ARBA00022741"/>
    </source>
</evidence>
<comment type="caution">
    <text evidence="13">The sequence shown here is derived from an EMBL/GenBank/DDBJ whole genome shotgun (WGS) entry which is preliminary data.</text>
</comment>
<keyword evidence="5" id="KW-0808">Transferase</keyword>
<evidence type="ECO:0000313" key="14">
    <source>
        <dbReference type="Proteomes" id="UP000585474"/>
    </source>
</evidence>
<dbReference type="EMBL" id="BJWL01000174">
    <property type="protein sequence ID" value="GFS32938.1"/>
    <property type="molecule type" value="Genomic_DNA"/>
</dbReference>
<gene>
    <name evidence="13" type="ORF">Acr_00g0025490</name>
</gene>
<keyword evidence="3" id="KW-0723">Serine/threonine-protein kinase</keyword>
<dbReference type="InterPro" id="IPR003527">
    <property type="entry name" value="MAP_kinase_CS"/>
</dbReference>
<dbReference type="EC" id="2.7.11.24" evidence="2"/>
<evidence type="ECO:0000256" key="9">
    <source>
        <dbReference type="ARBA" id="ARBA00047592"/>
    </source>
</evidence>
<name>A0A7J0DDD4_9ERIC</name>
<keyword evidence="6 11" id="KW-0547">Nucleotide-binding</keyword>
<dbReference type="GO" id="GO:0004707">
    <property type="term" value="F:MAP kinase activity"/>
    <property type="evidence" value="ECO:0007669"/>
    <property type="project" value="UniProtKB-EC"/>
</dbReference>
<dbReference type="GO" id="GO:0005524">
    <property type="term" value="F:ATP binding"/>
    <property type="evidence" value="ECO:0007669"/>
    <property type="project" value="UniProtKB-UniRule"/>
</dbReference>
<dbReference type="InterPro" id="IPR050117">
    <property type="entry name" value="MAPK"/>
</dbReference>
<evidence type="ECO:0000256" key="4">
    <source>
        <dbReference type="ARBA" id="ARBA00022553"/>
    </source>
</evidence>
<dbReference type="PROSITE" id="PS01351">
    <property type="entry name" value="MAPK"/>
    <property type="match status" value="1"/>
</dbReference>
<keyword evidence="7 13" id="KW-0418">Kinase</keyword>
<evidence type="ECO:0000256" key="1">
    <source>
        <dbReference type="ARBA" id="ARBA00008832"/>
    </source>
</evidence>
<evidence type="ECO:0000313" key="13">
    <source>
        <dbReference type="EMBL" id="GFS32938.1"/>
    </source>
</evidence>
<dbReference type="Gene3D" id="3.30.200.20">
    <property type="entry name" value="Phosphorylase Kinase, domain 1"/>
    <property type="match status" value="1"/>
</dbReference>
<dbReference type="Pfam" id="PF00069">
    <property type="entry name" value="Pkinase"/>
    <property type="match status" value="1"/>
</dbReference>
<evidence type="ECO:0000256" key="5">
    <source>
        <dbReference type="ARBA" id="ARBA00022679"/>
    </source>
</evidence>
<dbReference type="InterPro" id="IPR000719">
    <property type="entry name" value="Prot_kinase_dom"/>
</dbReference>
<evidence type="ECO:0000256" key="8">
    <source>
        <dbReference type="ARBA" id="ARBA00022840"/>
    </source>
</evidence>